<protein>
    <submittedName>
        <fullName evidence="1">RCG48909, isoform CRA_a</fullName>
    </submittedName>
</protein>
<sequence>MQRRKESLIKGIVTLPLTSPSTFSQASTFGFCTGHFCM</sequence>
<dbReference type="Proteomes" id="UP000234681">
    <property type="component" value="Chromosome 7"/>
</dbReference>
<evidence type="ECO:0000313" key="2">
    <source>
        <dbReference type="Proteomes" id="UP000234681"/>
    </source>
</evidence>
<dbReference type="EMBL" id="CH473960">
    <property type="protein sequence ID" value="EDM16924.1"/>
    <property type="molecule type" value="Genomic_DNA"/>
</dbReference>
<name>A6IFX4_RAT</name>
<evidence type="ECO:0000313" key="1">
    <source>
        <dbReference type="EMBL" id="EDM16924.1"/>
    </source>
</evidence>
<reference evidence="1 2" key="1">
    <citation type="submission" date="2005-09" db="EMBL/GenBank/DDBJ databases">
        <authorList>
            <person name="Mural R.J."/>
            <person name="Li P.W."/>
            <person name="Adams M.D."/>
            <person name="Amanatides P.G."/>
            <person name="Baden-Tillson H."/>
            <person name="Barnstead M."/>
            <person name="Chin S.H."/>
            <person name="Dew I."/>
            <person name="Evans C.A."/>
            <person name="Ferriera S."/>
            <person name="Flanigan M."/>
            <person name="Fosler C."/>
            <person name="Glodek A."/>
            <person name="Gu Z."/>
            <person name="Holt R.A."/>
            <person name="Jennings D."/>
            <person name="Kraft C.L."/>
            <person name="Lu F."/>
            <person name="Nguyen T."/>
            <person name="Nusskern D.R."/>
            <person name="Pfannkoch C.M."/>
            <person name="Sitter C."/>
            <person name="Sutton G.G."/>
            <person name="Venter J.C."/>
            <person name="Wang Z."/>
            <person name="Woodage T."/>
            <person name="Zheng X.H."/>
            <person name="Zhong F."/>
        </authorList>
    </citation>
    <scope>NUCLEOTIDE SEQUENCE [LARGE SCALE GENOMIC DNA]</scope>
    <source>
        <strain>BN</strain>
        <strain evidence="2">Sprague-Dawley</strain>
    </source>
</reference>
<proteinExistence type="predicted"/>
<dbReference type="AlphaFoldDB" id="A6IFX4"/>
<accession>A6IFX4</accession>
<gene>
    <name evidence="1" type="ORF">rCG_48909</name>
</gene>
<organism evidence="1 2">
    <name type="scientific">Rattus norvegicus</name>
    <name type="common">Rat</name>
    <dbReference type="NCBI Taxonomy" id="10116"/>
    <lineage>
        <taxon>Eukaryota</taxon>
        <taxon>Metazoa</taxon>
        <taxon>Chordata</taxon>
        <taxon>Craniata</taxon>
        <taxon>Vertebrata</taxon>
        <taxon>Euteleostomi</taxon>
        <taxon>Mammalia</taxon>
        <taxon>Eutheria</taxon>
        <taxon>Euarchontoglires</taxon>
        <taxon>Glires</taxon>
        <taxon>Rodentia</taxon>
        <taxon>Myomorpha</taxon>
        <taxon>Muroidea</taxon>
        <taxon>Muridae</taxon>
        <taxon>Murinae</taxon>
        <taxon>Rattus</taxon>
    </lineage>
</organism>